<feature type="transmembrane region" description="Helical" evidence="1">
    <location>
        <begin position="206"/>
        <end position="224"/>
    </location>
</feature>
<accession>A0ABD5WNI7</accession>
<organism evidence="2 3">
    <name type="scientific">Halorussus caseinilyticus</name>
    <dbReference type="NCBI Taxonomy" id="3034025"/>
    <lineage>
        <taxon>Archaea</taxon>
        <taxon>Methanobacteriati</taxon>
        <taxon>Methanobacteriota</taxon>
        <taxon>Stenosarchaea group</taxon>
        <taxon>Halobacteria</taxon>
        <taxon>Halobacteriales</taxon>
        <taxon>Haladaptataceae</taxon>
        <taxon>Halorussus</taxon>
    </lineage>
</organism>
<dbReference type="RefSeq" id="WP_276281728.1">
    <property type="nucleotide sequence ID" value="NZ_CP119809.1"/>
</dbReference>
<dbReference type="GeneID" id="79302947"/>
<dbReference type="Proteomes" id="UP001596407">
    <property type="component" value="Unassembled WGS sequence"/>
</dbReference>
<gene>
    <name evidence="2" type="ORF">ACFQJ6_10125</name>
</gene>
<keyword evidence="1" id="KW-0472">Membrane</keyword>
<feature type="transmembrane region" description="Helical" evidence="1">
    <location>
        <begin position="140"/>
        <end position="163"/>
    </location>
</feature>
<feature type="transmembrane region" description="Helical" evidence="1">
    <location>
        <begin position="55"/>
        <end position="78"/>
    </location>
</feature>
<feature type="transmembrane region" description="Helical" evidence="1">
    <location>
        <begin position="175"/>
        <end position="194"/>
    </location>
</feature>
<sequence>MTTSDSIFRSDSDDHPLVTEFAFVVGAAAVFSVAFRAVAVVSYRLRELVAPPGRLLADGLFHGTVMLVVLGLVVGAYATWRGIDVRLTRPTREDLPAVVAALAVPALLVALTALVGGATGASYSSLARTSYAADVALRPVLVVTGLGLFVGVPSYLLLCQVVVQGSFGRVVGGDAAAVLTTATAGFLLVGTGGGTGLSAFPDRGRLVGAALFTVAVGVAAYAIGRTERPWVRYLAAVPALALAATVVVSAVAAVESPAGALFAGTQLVVLGLAAFTYERTDSLAVPALAYLGISLAHDAAVFAAETGVLG</sequence>
<feature type="transmembrane region" description="Helical" evidence="1">
    <location>
        <begin position="230"/>
        <end position="251"/>
    </location>
</feature>
<dbReference type="EMBL" id="JBHSZH010000005">
    <property type="protein sequence ID" value="MFC7080415.1"/>
    <property type="molecule type" value="Genomic_DNA"/>
</dbReference>
<evidence type="ECO:0000256" key="1">
    <source>
        <dbReference type="SAM" id="Phobius"/>
    </source>
</evidence>
<keyword evidence="1" id="KW-0812">Transmembrane</keyword>
<dbReference type="AlphaFoldDB" id="A0ABD5WNI7"/>
<reference evidence="2 3" key="1">
    <citation type="journal article" date="2019" name="Int. J. Syst. Evol. Microbiol.">
        <title>The Global Catalogue of Microorganisms (GCM) 10K type strain sequencing project: providing services to taxonomists for standard genome sequencing and annotation.</title>
        <authorList>
            <consortium name="The Broad Institute Genomics Platform"/>
            <consortium name="The Broad Institute Genome Sequencing Center for Infectious Disease"/>
            <person name="Wu L."/>
            <person name="Ma J."/>
        </authorList>
    </citation>
    <scope>NUCLEOTIDE SEQUENCE [LARGE SCALE GENOMIC DNA]</scope>
    <source>
        <strain evidence="2 3">DT72</strain>
    </source>
</reference>
<feature type="transmembrane region" description="Helical" evidence="1">
    <location>
        <begin position="98"/>
        <end position="119"/>
    </location>
</feature>
<name>A0ABD5WNI7_9EURY</name>
<protein>
    <submittedName>
        <fullName evidence="2">Uncharacterized protein</fullName>
    </submittedName>
</protein>
<comment type="caution">
    <text evidence="2">The sequence shown here is derived from an EMBL/GenBank/DDBJ whole genome shotgun (WGS) entry which is preliminary data.</text>
</comment>
<feature type="transmembrane region" description="Helical" evidence="1">
    <location>
        <begin position="283"/>
        <end position="304"/>
    </location>
</feature>
<keyword evidence="3" id="KW-1185">Reference proteome</keyword>
<evidence type="ECO:0000313" key="2">
    <source>
        <dbReference type="EMBL" id="MFC7080415.1"/>
    </source>
</evidence>
<evidence type="ECO:0000313" key="3">
    <source>
        <dbReference type="Proteomes" id="UP001596407"/>
    </source>
</evidence>
<proteinExistence type="predicted"/>
<keyword evidence="1" id="KW-1133">Transmembrane helix</keyword>
<feature type="transmembrane region" description="Helical" evidence="1">
    <location>
        <begin position="21"/>
        <end position="43"/>
    </location>
</feature>
<feature type="transmembrane region" description="Helical" evidence="1">
    <location>
        <begin position="258"/>
        <end position="277"/>
    </location>
</feature>